<dbReference type="InterPro" id="IPR012318">
    <property type="entry name" value="HTH_CRP"/>
</dbReference>
<evidence type="ECO:0000256" key="1">
    <source>
        <dbReference type="ARBA" id="ARBA00023015"/>
    </source>
</evidence>
<dbReference type="SUPFAM" id="SSF51206">
    <property type="entry name" value="cAMP-binding domain-like"/>
    <property type="match status" value="1"/>
</dbReference>
<dbReference type="GO" id="GO:0005829">
    <property type="term" value="C:cytosol"/>
    <property type="evidence" value="ECO:0007669"/>
    <property type="project" value="TreeGrafter"/>
</dbReference>
<evidence type="ECO:0000313" key="5">
    <source>
        <dbReference type="EMBL" id="MBB3965882.1"/>
    </source>
</evidence>
<name>A0A7W6CRI1_9HYPH</name>
<evidence type="ECO:0000313" key="6">
    <source>
        <dbReference type="Proteomes" id="UP000582090"/>
    </source>
</evidence>
<dbReference type="SMART" id="SM00100">
    <property type="entry name" value="cNMP"/>
    <property type="match status" value="1"/>
</dbReference>
<dbReference type="InterPro" id="IPR014710">
    <property type="entry name" value="RmlC-like_jellyroll"/>
</dbReference>
<dbReference type="PANTHER" id="PTHR24567:SF75">
    <property type="entry name" value="FUMARATE AND NITRATE REDUCTION REGULATORY PROTEIN"/>
    <property type="match status" value="1"/>
</dbReference>
<dbReference type="Gene3D" id="1.10.10.10">
    <property type="entry name" value="Winged helix-like DNA-binding domain superfamily/Winged helix DNA-binding domain"/>
    <property type="match status" value="1"/>
</dbReference>
<keyword evidence="6" id="KW-1185">Reference proteome</keyword>
<feature type="domain" description="HTH crp-type" evidence="4">
    <location>
        <begin position="152"/>
        <end position="221"/>
    </location>
</feature>
<keyword evidence="1" id="KW-0805">Transcription regulation</keyword>
<dbReference type="SUPFAM" id="SSF46785">
    <property type="entry name" value="Winged helix' DNA-binding domain"/>
    <property type="match status" value="1"/>
</dbReference>
<gene>
    <name evidence="5" type="ORF">GGQ67_003561</name>
</gene>
<dbReference type="InterPro" id="IPR036388">
    <property type="entry name" value="WH-like_DNA-bd_sf"/>
</dbReference>
<protein>
    <submittedName>
        <fullName evidence="5">CRP/FNR family nitrogen fixation transcriptional regulator</fullName>
    </submittedName>
</protein>
<dbReference type="InterPro" id="IPR000595">
    <property type="entry name" value="cNMP-bd_dom"/>
</dbReference>
<dbReference type="InterPro" id="IPR018490">
    <property type="entry name" value="cNMP-bd_dom_sf"/>
</dbReference>
<dbReference type="PANTHER" id="PTHR24567">
    <property type="entry name" value="CRP FAMILY TRANSCRIPTIONAL REGULATORY PROTEIN"/>
    <property type="match status" value="1"/>
</dbReference>
<dbReference type="PRINTS" id="PR00034">
    <property type="entry name" value="HTHCRP"/>
</dbReference>
<dbReference type="PROSITE" id="PS00042">
    <property type="entry name" value="HTH_CRP_1"/>
    <property type="match status" value="1"/>
</dbReference>
<dbReference type="GO" id="GO:0003677">
    <property type="term" value="F:DNA binding"/>
    <property type="evidence" value="ECO:0007669"/>
    <property type="project" value="UniProtKB-KW"/>
</dbReference>
<dbReference type="Pfam" id="PF00027">
    <property type="entry name" value="cNMP_binding"/>
    <property type="match status" value="1"/>
</dbReference>
<dbReference type="Gene3D" id="2.60.120.10">
    <property type="entry name" value="Jelly Rolls"/>
    <property type="match status" value="1"/>
</dbReference>
<dbReference type="Pfam" id="PF13545">
    <property type="entry name" value="HTH_Crp_2"/>
    <property type="match status" value="1"/>
</dbReference>
<dbReference type="SMART" id="SM00419">
    <property type="entry name" value="HTH_CRP"/>
    <property type="match status" value="1"/>
</dbReference>
<comment type="caution">
    <text evidence="5">The sequence shown here is derived from an EMBL/GenBank/DDBJ whole genome shotgun (WGS) entry which is preliminary data.</text>
</comment>
<dbReference type="InterPro" id="IPR050397">
    <property type="entry name" value="Env_Response_Regulators"/>
</dbReference>
<sequence>MFIQTQPPVGHLVRSSTSTIPVGSHPNLLLDEIDDLGIMMNFARNQVIFCERDPAEYLYKVVSGIVRTCRFLADGRRQIDSLHFKSDIFGLAAGAEHHLFAEAATHCELIAVRRQALSSVAARRAELAVAMFDAATDELRKVSDHLSLLGRTSAAERIINYLRTLPSEGAGDIHVIPISRQDMADYLGLTIETVSRTMTQLEGHGLIELLAARRVRLCSMM</sequence>
<dbReference type="RefSeq" id="WP_183901397.1">
    <property type="nucleotide sequence ID" value="NZ_JACIDW010000012.1"/>
</dbReference>
<organism evidence="5 6">
    <name type="scientific">Rhizobium metallidurans</name>
    <dbReference type="NCBI Taxonomy" id="1265931"/>
    <lineage>
        <taxon>Bacteria</taxon>
        <taxon>Pseudomonadati</taxon>
        <taxon>Pseudomonadota</taxon>
        <taxon>Alphaproteobacteria</taxon>
        <taxon>Hyphomicrobiales</taxon>
        <taxon>Rhizobiaceae</taxon>
        <taxon>Rhizobium/Agrobacterium group</taxon>
        <taxon>Rhizobium</taxon>
    </lineage>
</organism>
<dbReference type="InterPro" id="IPR018335">
    <property type="entry name" value="Tscrpt_reg_HTH_Crp-type_CS"/>
</dbReference>
<dbReference type="PROSITE" id="PS51063">
    <property type="entry name" value="HTH_CRP_2"/>
    <property type="match status" value="1"/>
</dbReference>
<dbReference type="InterPro" id="IPR036390">
    <property type="entry name" value="WH_DNA-bd_sf"/>
</dbReference>
<dbReference type="AlphaFoldDB" id="A0A7W6CRI1"/>
<evidence type="ECO:0000256" key="2">
    <source>
        <dbReference type="ARBA" id="ARBA00023125"/>
    </source>
</evidence>
<keyword evidence="2" id="KW-0238">DNA-binding</keyword>
<reference evidence="5 6" key="1">
    <citation type="submission" date="2020-08" db="EMBL/GenBank/DDBJ databases">
        <title>Genomic Encyclopedia of Type Strains, Phase IV (KMG-IV): sequencing the most valuable type-strain genomes for metagenomic binning, comparative biology and taxonomic classification.</title>
        <authorList>
            <person name="Goeker M."/>
        </authorList>
    </citation>
    <scope>NUCLEOTIDE SEQUENCE [LARGE SCALE GENOMIC DNA]</scope>
    <source>
        <strain evidence="5 6">DSM 26575</strain>
    </source>
</reference>
<dbReference type="Proteomes" id="UP000582090">
    <property type="component" value="Unassembled WGS sequence"/>
</dbReference>
<proteinExistence type="predicted"/>
<dbReference type="CDD" id="cd00038">
    <property type="entry name" value="CAP_ED"/>
    <property type="match status" value="1"/>
</dbReference>
<dbReference type="GO" id="GO:0003700">
    <property type="term" value="F:DNA-binding transcription factor activity"/>
    <property type="evidence" value="ECO:0007669"/>
    <property type="project" value="InterPro"/>
</dbReference>
<keyword evidence="3" id="KW-0804">Transcription</keyword>
<evidence type="ECO:0000256" key="3">
    <source>
        <dbReference type="ARBA" id="ARBA00023163"/>
    </source>
</evidence>
<accession>A0A7W6CRI1</accession>
<dbReference type="EMBL" id="JACIDW010000012">
    <property type="protein sequence ID" value="MBB3965882.1"/>
    <property type="molecule type" value="Genomic_DNA"/>
</dbReference>
<dbReference type="CDD" id="cd00092">
    <property type="entry name" value="HTH_CRP"/>
    <property type="match status" value="1"/>
</dbReference>
<evidence type="ECO:0000259" key="4">
    <source>
        <dbReference type="PROSITE" id="PS51063"/>
    </source>
</evidence>